<dbReference type="InterPro" id="IPR013382">
    <property type="entry name" value="CRISPR-assoc_prot_Cse2"/>
</dbReference>
<dbReference type="NCBIfam" id="TIGR02548">
    <property type="entry name" value="casB_cse2"/>
    <property type="match status" value="1"/>
</dbReference>
<reference evidence="1" key="1">
    <citation type="submission" date="2019-08" db="EMBL/GenBank/DDBJ databases">
        <authorList>
            <person name="Kucharzyk K."/>
            <person name="Murdoch R.W."/>
            <person name="Higgins S."/>
            <person name="Loffler F."/>
        </authorList>
    </citation>
    <scope>NUCLEOTIDE SEQUENCE</scope>
</reference>
<dbReference type="EMBL" id="VSSQ01007355">
    <property type="protein sequence ID" value="MPM35667.1"/>
    <property type="molecule type" value="Genomic_DNA"/>
</dbReference>
<sequence>MESLIDNRKTNTFPLVLAQVVKWWSMTQGPRLNGERAMLKRCKSPDEVALQSMYYTLLESVLELEEVEMFRGVITTRLPLIVGVLVHVEQDTPGCPVAKAMGMKKQGSDRPVLSDLRFRRILRTEDSSELYISMIRIIKMLGNRADVKDVIQSLYFWNDQTRKGWASQYYLQKDMY</sequence>
<comment type="caution">
    <text evidence="1">The sequence shown here is derived from an EMBL/GenBank/DDBJ whole genome shotgun (WGS) entry which is preliminary data.</text>
</comment>
<dbReference type="Pfam" id="PF09485">
    <property type="entry name" value="CRISPR_Cse2"/>
    <property type="match status" value="1"/>
</dbReference>
<evidence type="ECO:0000313" key="1">
    <source>
        <dbReference type="EMBL" id="MPM35667.1"/>
    </source>
</evidence>
<dbReference type="CDD" id="cd09731">
    <property type="entry name" value="Cse2_I-E"/>
    <property type="match status" value="1"/>
</dbReference>
<organism evidence="1">
    <name type="scientific">bioreactor metagenome</name>
    <dbReference type="NCBI Taxonomy" id="1076179"/>
    <lineage>
        <taxon>unclassified sequences</taxon>
        <taxon>metagenomes</taxon>
        <taxon>ecological metagenomes</taxon>
    </lineage>
</organism>
<proteinExistence type="predicted"/>
<accession>A0A644Z4X7</accession>
<dbReference type="AlphaFoldDB" id="A0A644Z4X7"/>
<gene>
    <name evidence="1" type="ORF">SDC9_82260</name>
</gene>
<dbReference type="Gene3D" id="1.10.520.40">
    <property type="entry name" value="CRISPR-associated protein Cse2"/>
    <property type="match status" value="1"/>
</dbReference>
<protein>
    <recommendedName>
        <fullName evidence="2">CRISPR-associated protein Cse2</fullName>
    </recommendedName>
</protein>
<dbReference type="InterPro" id="IPR038287">
    <property type="entry name" value="Cse2_sf"/>
</dbReference>
<evidence type="ECO:0008006" key="2">
    <source>
        <dbReference type="Google" id="ProtNLM"/>
    </source>
</evidence>
<name>A0A644Z4X7_9ZZZZ</name>